<keyword evidence="3 4" id="KW-0326">Glycosidase</keyword>
<sequence length="335" mass="39124">MKNILYIVILLLFIQCKSDSKDKLLVPKQENKFVWIYKPAGDYFFGPDTEFLKEGQWYDEWVPNDHTFVKGEDGKWHIFGITHPLVMSDPLSKGIHDGEYASFHAISSKNSFKESVEEYHYKDLPKILSPQERPGEILANHAPYIIKNDGFFQMVYGHSPIRLAVSSDLMNWKPKGNLFSLEDGKGDEKKLFGDARDPNLLYHEGTYYIVYCSTKSVRMRISKNLKAWSEEKIILRTESYDPESPSLIFYNNTFYLFVCSWDGIWDQKEIVGAYQHKTYVLQSDDILDFGKDHEKEVTVLNAHAPEIFQDEEGQWYISSVEWPNRGVSVDKLWWE</sequence>
<evidence type="ECO:0000256" key="2">
    <source>
        <dbReference type="ARBA" id="ARBA00022801"/>
    </source>
</evidence>
<comment type="similarity">
    <text evidence="1 4">Belongs to the glycosyl hydrolase 43 family.</text>
</comment>
<organism evidence="5 6">
    <name type="scientific">Saccharicrinis fermentans DSM 9555 = JCM 21142</name>
    <dbReference type="NCBI Taxonomy" id="869213"/>
    <lineage>
        <taxon>Bacteria</taxon>
        <taxon>Pseudomonadati</taxon>
        <taxon>Bacteroidota</taxon>
        <taxon>Bacteroidia</taxon>
        <taxon>Marinilabiliales</taxon>
        <taxon>Marinilabiliaceae</taxon>
        <taxon>Saccharicrinis</taxon>
    </lineage>
</organism>
<evidence type="ECO:0000313" key="6">
    <source>
        <dbReference type="Proteomes" id="UP000019402"/>
    </source>
</evidence>
<dbReference type="InterPro" id="IPR006710">
    <property type="entry name" value="Glyco_hydro_43"/>
</dbReference>
<accession>W7YST1</accession>
<dbReference type="Pfam" id="PF04616">
    <property type="entry name" value="Glyco_hydro_43"/>
    <property type="match status" value="1"/>
</dbReference>
<dbReference type="GO" id="GO:0005975">
    <property type="term" value="P:carbohydrate metabolic process"/>
    <property type="evidence" value="ECO:0007669"/>
    <property type="project" value="InterPro"/>
</dbReference>
<evidence type="ECO:0000256" key="1">
    <source>
        <dbReference type="ARBA" id="ARBA00009865"/>
    </source>
</evidence>
<dbReference type="Gene3D" id="2.115.10.20">
    <property type="entry name" value="Glycosyl hydrolase domain, family 43"/>
    <property type="match status" value="2"/>
</dbReference>
<name>W7YST1_9BACT</name>
<protein>
    <submittedName>
        <fullName evidence="5">Beta-xylosidase</fullName>
    </submittedName>
</protein>
<dbReference type="AlphaFoldDB" id="W7YST1"/>
<dbReference type="EMBL" id="BAMD01000093">
    <property type="protein sequence ID" value="GAF05524.1"/>
    <property type="molecule type" value="Genomic_DNA"/>
</dbReference>
<evidence type="ECO:0000256" key="3">
    <source>
        <dbReference type="ARBA" id="ARBA00023295"/>
    </source>
</evidence>
<evidence type="ECO:0000256" key="4">
    <source>
        <dbReference type="RuleBase" id="RU361187"/>
    </source>
</evidence>
<dbReference type="Proteomes" id="UP000019402">
    <property type="component" value="Unassembled WGS sequence"/>
</dbReference>
<gene>
    <name evidence="5" type="ORF">JCM21142_104262</name>
</gene>
<dbReference type="RefSeq" id="WP_027470426.1">
    <property type="nucleotide sequence ID" value="NZ_BAMD01000093.1"/>
</dbReference>
<dbReference type="eggNOG" id="COG2152">
    <property type="taxonomic scope" value="Bacteria"/>
</dbReference>
<keyword evidence="6" id="KW-1185">Reference proteome</keyword>
<keyword evidence="2 4" id="KW-0378">Hydrolase</keyword>
<reference evidence="5 6" key="1">
    <citation type="journal article" date="2014" name="Genome Announc.">
        <title>Draft Genome Sequence of Cytophaga fermentans JCM 21142T, a Facultative Anaerobe Isolated from Marine Mud.</title>
        <authorList>
            <person name="Starns D."/>
            <person name="Oshima K."/>
            <person name="Suda W."/>
            <person name="Iino T."/>
            <person name="Yuki M."/>
            <person name="Inoue J."/>
            <person name="Kitamura K."/>
            <person name="Iida T."/>
            <person name="Darby A."/>
            <person name="Hattori M."/>
            <person name="Ohkuma M."/>
        </authorList>
    </citation>
    <scope>NUCLEOTIDE SEQUENCE [LARGE SCALE GENOMIC DNA]</scope>
    <source>
        <strain evidence="5 6">JCM 21142</strain>
    </source>
</reference>
<dbReference type="SUPFAM" id="SSF75005">
    <property type="entry name" value="Arabinanase/levansucrase/invertase"/>
    <property type="match status" value="1"/>
</dbReference>
<comment type="caution">
    <text evidence="5">The sequence shown here is derived from an EMBL/GenBank/DDBJ whole genome shotgun (WGS) entry which is preliminary data.</text>
</comment>
<evidence type="ECO:0000313" key="5">
    <source>
        <dbReference type="EMBL" id="GAF05524.1"/>
    </source>
</evidence>
<dbReference type="InterPro" id="IPR023296">
    <property type="entry name" value="Glyco_hydro_beta-prop_sf"/>
</dbReference>
<dbReference type="GO" id="GO:0004553">
    <property type="term" value="F:hydrolase activity, hydrolyzing O-glycosyl compounds"/>
    <property type="evidence" value="ECO:0007669"/>
    <property type="project" value="InterPro"/>
</dbReference>
<proteinExistence type="inferred from homology"/>
<dbReference type="OrthoDB" id="9801455at2"/>